<sequence length="76" mass="7917">MEKVGQVGSANRFAGRLIGDGLDTLLHLVGTTYGDIPRFGREFAHDGTILYPEDAKMAPVALIRTLGGGGSKGCLG</sequence>
<proteinExistence type="predicted"/>
<evidence type="ECO:0000313" key="1">
    <source>
        <dbReference type="EMBL" id="QAA76178.1"/>
    </source>
</evidence>
<reference evidence="2" key="1">
    <citation type="submission" date="2018-12" db="EMBL/GenBank/DDBJ databases">
        <title>Complete genome sequence of an uncultured bacterium of the candidate phylum Bipolaricaulota.</title>
        <authorList>
            <person name="Kadnikov V.V."/>
            <person name="Mardanov A.V."/>
            <person name="Beletsky A.V."/>
            <person name="Frank Y.A."/>
            <person name="Karnachuk O.V."/>
            <person name="Ravin N.V."/>
        </authorList>
    </citation>
    <scope>NUCLEOTIDE SEQUENCE [LARGE SCALE GENOMIC DNA]</scope>
</reference>
<gene>
    <name evidence="1" type="ORF">BIP78_0412</name>
</gene>
<dbReference type="KEGG" id="bih:BIP78_0412"/>
<dbReference type="SUPFAM" id="SSF141986">
    <property type="entry name" value="LD-carboxypeptidase A C-terminal domain-like"/>
    <property type="match status" value="1"/>
</dbReference>
<accession>A0A410FTD8</accession>
<dbReference type="InterPro" id="IPR027461">
    <property type="entry name" value="Carboxypeptidase_A_C_sf"/>
</dbReference>
<evidence type="ECO:0000313" key="2">
    <source>
        <dbReference type="Proteomes" id="UP000287233"/>
    </source>
</evidence>
<dbReference type="Proteomes" id="UP000287233">
    <property type="component" value="Chromosome"/>
</dbReference>
<organism evidence="1 2">
    <name type="scientific">Bipolaricaulis sibiricus</name>
    <dbReference type="NCBI Taxonomy" id="2501609"/>
    <lineage>
        <taxon>Bacteria</taxon>
        <taxon>Candidatus Bipolaricaulota</taxon>
        <taxon>Candidatus Bipolaricaulia</taxon>
        <taxon>Candidatus Bipolaricaulales</taxon>
        <taxon>Candidatus Bipolaricaulaceae</taxon>
        <taxon>Candidatus Bipolaricaulis</taxon>
    </lineage>
</organism>
<dbReference type="AlphaFoldDB" id="A0A410FTD8"/>
<dbReference type="EMBL" id="CP034928">
    <property type="protein sequence ID" value="QAA76178.1"/>
    <property type="molecule type" value="Genomic_DNA"/>
</dbReference>
<dbReference type="Gene3D" id="3.50.30.60">
    <property type="entry name" value="LD-carboxypeptidase A C-terminal domain-like"/>
    <property type="match status" value="1"/>
</dbReference>
<name>A0A410FTD8_BIPS1</name>
<protein>
    <submittedName>
        <fullName evidence="1">Uncharacterized protein</fullName>
    </submittedName>
</protein>